<keyword evidence="3" id="KW-1185">Reference proteome</keyword>
<reference evidence="2 3" key="1">
    <citation type="submission" date="2018-09" db="EMBL/GenBank/DDBJ databases">
        <title>Rhizobium sp. MAE2-X.</title>
        <authorList>
            <person name="Lee Y."/>
            <person name="Jeon C.O."/>
        </authorList>
    </citation>
    <scope>NUCLEOTIDE SEQUENCE [LARGE SCALE GENOMIC DNA]</scope>
    <source>
        <strain evidence="2 3">MAE2-X</strain>
    </source>
</reference>
<proteinExistence type="predicted"/>
<feature type="domain" description="Polymerase beta nucleotidyltransferase" evidence="1">
    <location>
        <begin position="38"/>
        <end position="70"/>
    </location>
</feature>
<dbReference type="Proteomes" id="UP000596351">
    <property type="component" value="Chromosome"/>
</dbReference>
<name>A0ABX7EY90_9HYPH</name>
<sequence length="122" mass="12924">MSGSMSVIAQSLGGRAADPEEFPELQTLLARIEAACDPIDVILYGSRARGAATAQSDWDLKVIVSDDAPETLMSPLFGWRLQEGSGVHADVSVARLSDFQADLQVANSAASHIVDDGILLVR</sequence>
<dbReference type="PANTHER" id="PTHR33933">
    <property type="entry name" value="NUCLEOTIDYLTRANSFERASE"/>
    <property type="match status" value="1"/>
</dbReference>
<protein>
    <submittedName>
        <fullName evidence="2">Nucleotidyltransferase domain-containing protein</fullName>
    </submittedName>
</protein>
<evidence type="ECO:0000313" key="2">
    <source>
        <dbReference type="EMBL" id="QRF52397.1"/>
    </source>
</evidence>
<gene>
    <name evidence="2" type="ORF">D4A92_13635</name>
</gene>
<dbReference type="CDD" id="cd05403">
    <property type="entry name" value="NT_KNTase_like"/>
    <property type="match status" value="1"/>
</dbReference>
<dbReference type="InterPro" id="IPR041633">
    <property type="entry name" value="Polbeta"/>
</dbReference>
<dbReference type="InterPro" id="IPR043519">
    <property type="entry name" value="NT_sf"/>
</dbReference>
<dbReference type="RefSeq" id="WP_203014075.1">
    <property type="nucleotide sequence ID" value="NZ_CP032405.1"/>
</dbReference>
<dbReference type="Pfam" id="PF18765">
    <property type="entry name" value="Polbeta"/>
    <property type="match status" value="1"/>
</dbReference>
<accession>A0ABX7EY90</accession>
<evidence type="ECO:0000313" key="3">
    <source>
        <dbReference type="Proteomes" id="UP000596351"/>
    </source>
</evidence>
<dbReference type="Gene3D" id="3.30.460.10">
    <property type="entry name" value="Beta Polymerase, domain 2"/>
    <property type="match status" value="1"/>
</dbReference>
<dbReference type="SUPFAM" id="SSF81301">
    <property type="entry name" value="Nucleotidyltransferase"/>
    <property type="match status" value="1"/>
</dbReference>
<dbReference type="EMBL" id="CP032405">
    <property type="protein sequence ID" value="QRF52397.1"/>
    <property type="molecule type" value="Genomic_DNA"/>
</dbReference>
<organism evidence="2 3">
    <name type="scientific">Rhizobium rosettiformans</name>
    <dbReference type="NCBI Taxonomy" id="1368430"/>
    <lineage>
        <taxon>Bacteria</taxon>
        <taxon>Pseudomonadati</taxon>
        <taxon>Pseudomonadota</taxon>
        <taxon>Alphaproteobacteria</taxon>
        <taxon>Hyphomicrobiales</taxon>
        <taxon>Rhizobiaceae</taxon>
        <taxon>Rhizobium/Agrobacterium group</taxon>
        <taxon>Rhizobium</taxon>
    </lineage>
</organism>
<dbReference type="InterPro" id="IPR052548">
    <property type="entry name" value="Type_VII_TA_antitoxin"/>
</dbReference>
<evidence type="ECO:0000259" key="1">
    <source>
        <dbReference type="Pfam" id="PF18765"/>
    </source>
</evidence>
<dbReference type="PANTHER" id="PTHR33933:SF1">
    <property type="entry name" value="PROTEIN ADENYLYLTRANSFERASE MNTA-RELATED"/>
    <property type="match status" value="1"/>
</dbReference>